<reference evidence="1" key="1">
    <citation type="journal article" date="2014" name="Front. Microbiol.">
        <title>High frequency of phylogenetically diverse reductive dehalogenase-homologous genes in deep subseafloor sedimentary metagenomes.</title>
        <authorList>
            <person name="Kawai M."/>
            <person name="Futagami T."/>
            <person name="Toyoda A."/>
            <person name="Takaki Y."/>
            <person name="Nishi S."/>
            <person name="Hori S."/>
            <person name="Arai W."/>
            <person name="Tsubouchi T."/>
            <person name="Morono Y."/>
            <person name="Uchiyama I."/>
            <person name="Ito T."/>
            <person name="Fujiyama A."/>
            <person name="Inagaki F."/>
            <person name="Takami H."/>
        </authorList>
    </citation>
    <scope>NUCLEOTIDE SEQUENCE</scope>
    <source>
        <strain evidence="1">Expedition CK06-06</strain>
    </source>
</reference>
<dbReference type="AlphaFoldDB" id="X1PYC8"/>
<gene>
    <name evidence="1" type="ORF">S12H4_07774</name>
</gene>
<evidence type="ECO:0008006" key="2">
    <source>
        <dbReference type="Google" id="ProtNLM"/>
    </source>
</evidence>
<proteinExistence type="predicted"/>
<sequence>MAEQSVTLTPGESKAISFEATPHEARSYQVSVNGLAGSFSAVGAPPDIPVGFTISSLTITPKTVGIGYSVTISVIAVDTTGAASPPYDFYFHIDGEVLKRTYVYPWGIGTARGISATYTPTEVRTYQVKINGRESSFAVTKLPDVRLTNLPREDLSPVTPVYGGRIRLSNFTIEPGAVHIGENVTISVIVANYHRGGAGARIHCTVDHHYIEQQMGFAAGERKLVSFWATPYKAKTFSVDVNDLTGSFKAILSS</sequence>
<evidence type="ECO:0000313" key="1">
    <source>
        <dbReference type="EMBL" id="GAI61302.1"/>
    </source>
</evidence>
<protein>
    <recommendedName>
        <fullName evidence="2">CARDB domain-containing protein</fullName>
    </recommendedName>
</protein>
<organism evidence="1">
    <name type="scientific">marine sediment metagenome</name>
    <dbReference type="NCBI Taxonomy" id="412755"/>
    <lineage>
        <taxon>unclassified sequences</taxon>
        <taxon>metagenomes</taxon>
        <taxon>ecological metagenomes</taxon>
    </lineage>
</organism>
<name>X1PYC8_9ZZZZ</name>
<dbReference type="EMBL" id="BARW01002911">
    <property type="protein sequence ID" value="GAI61302.1"/>
    <property type="molecule type" value="Genomic_DNA"/>
</dbReference>
<comment type="caution">
    <text evidence="1">The sequence shown here is derived from an EMBL/GenBank/DDBJ whole genome shotgun (WGS) entry which is preliminary data.</text>
</comment>
<accession>X1PYC8</accession>